<evidence type="ECO:0000256" key="5">
    <source>
        <dbReference type="ARBA" id="ARBA00022643"/>
    </source>
</evidence>
<protein>
    <recommendedName>
        <fullName evidence="1">assimilatory sulfite reductase (NADPH)</fullName>
        <ecNumber evidence="1">1.8.1.2</ecNumber>
    </recommendedName>
</protein>
<keyword evidence="5 12" id="KW-0288">FMN</keyword>
<dbReference type="GO" id="GO:0019344">
    <property type="term" value="P:cysteine biosynthetic process"/>
    <property type="evidence" value="ECO:0007669"/>
    <property type="project" value="UniProtKB-KW"/>
</dbReference>
<dbReference type="InterPro" id="IPR017938">
    <property type="entry name" value="Riboflavin_synthase-like_b-brl"/>
</dbReference>
<dbReference type="InterPro" id="IPR008254">
    <property type="entry name" value="Flavodoxin/NO_synth"/>
</dbReference>
<sequence>MLPANLFSIAEQEQVQQLIQKFNNQQLQWLAGYLTGLQHSNQQLLQLINRIPVPQESLASEPLPATDPVTVLFGSKSGNSKKIAKNLHDKLIARGFTAVLQDMNQYQGAKLKEEKWLFVVVSTHGEGDPPPAAEDLHSFVHNRKAPLMKETQYAVLALGDRSYASYCKTGKDFDARFNALQATRLIDCMEADVDYEETADAWTEAVLSRLQDKFGAGAPKPAATNGHAAVVNGTVAKPAVAYTRKNPFKATVLEKIQLNGRGSAKETYHVELSLEGSGLSYQPGDTVGIWVENEPTLVNGLLSYRKWDPHTIIIRKDTPVAVGDFLLKNAELTTVSGSFLNAYLPYISDPADAHALKGILTDKQELSAYVFGKDIWDVLQQFPAQISVEDFCQIVLPLQPRLYSIASSFKAHPDEVHLTVGRVQYQHRTRLHRGVASNFVSDFLEVGSEVPVFIETNESFRLPENGSTHVIMVGPGTGIAPFRAFVEERAEEGSGGKNWLFFGDQHFTTDFLYQTEWQRFIKQGNLQKMNTAFSRDTRQKVYVQHRMQQHSSELYRWLEEGAHFYVCGDAKRMAKDVKQSLINIVQQEGGKDEAAAAEYVKQLVKTGRYQEDTY</sequence>
<feature type="binding site" evidence="12">
    <location>
        <begin position="401"/>
        <end position="404"/>
    </location>
    <ligand>
        <name>FAD</name>
        <dbReference type="ChEBI" id="CHEBI:57692"/>
    </ligand>
</feature>
<dbReference type="PROSITE" id="PS50902">
    <property type="entry name" value="FLAVODOXIN_LIKE"/>
    <property type="match status" value="1"/>
</dbReference>
<dbReference type="InterPro" id="IPR001094">
    <property type="entry name" value="Flavdoxin-like"/>
</dbReference>
<evidence type="ECO:0000256" key="1">
    <source>
        <dbReference type="ARBA" id="ARBA00012604"/>
    </source>
</evidence>
<dbReference type="GO" id="GO:0010181">
    <property type="term" value="F:FMN binding"/>
    <property type="evidence" value="ECO:0007669"/>
    <property type="project" value="InterPro"/>
</dbReference>
<dbReference type="InterPro" id="IPR001433">
    <property type="entry name" value="OxRdtase_FAD/NAD-bd"/>
</dbReference>
<dbReference type="FunFam" id="3.40.50.80:FF:000001">
    <property type="entry name" value="NADPH--cytochrome P450 reductase 1"/>
    <property type="match status" value="1"/>
</dbReference>
<dbReference type="Pfam" id="PF00175">
    <property type="entry name" value="NAD_binding_1"/>
    <property type="match status" value="1"/>
</dbReference>
<dbReference type="InterPro" id="IPR010199">
    <property type="entry name" value="CysJ"/>
</dbReference>
<gene>
    <name evidence="15" type="primary">cysJ</name>
    <name evidence="15" type="ORF">FPE01S_02_09800</name>
</gene>
<name>A0A0E9N228_9BACT</name>
<evidence type="ECO:0000256" key="12">
    <source>
        <dbReference type="PIRSR" id="PIRSR000207-1"/>
    </source>
</evidence>
<evidence type="ECO:0000259" key="14">
    <source>
        <dbReference type="PROSITE" id="PS51384"/>
    </source>
</evidence>
<keyword evidence="2" id="KW-0813">Transport</keyword>
<dbReference type="CDD" id="cd06199">
    <property type="entry name" value="SiR"/>
    <property type="match status" value="1"/>
</dbReference>
<keyword evidence="6 12" id="KW-0274">FAD</keyword>
<keyword evidence="9" id="KW-0560">Oxidoreductase</keyword>
<feature type="binding site" evidence="12">
    <location>
        <begin position="540"/>
        <end position="544"/>
    </location>
    <ligand>
        <name>NADP(+)</name>
        <dbReference type="ChEBI" id="CHEBI:58349"/>
    </ligand>
</feature>
<evidence type="ECO:0000256" key="4">
    <source>
        <dbReference type="ARBA" id="ARBA00022630"/>
    </source>
</evidence>
<evidence type="ECO:0000256" key="2">
    <source>
        <dbReference type="ARBA" id="ARBA00022448"/>
    </source>
</evidence>
<dbReference type="STRING" id="1220578.FPE01S_02_09800"/>
<dbReference type="AlphaFoldDB" id="A0A0E9N228"/>
<feature type="binding site" evidence="12">
    <location>
        <begin position="158"/>
        <end position="167"/>
    </location>
    <ligand>
        <name>FMN</name>
        <dbReference type="ChEBI" id="CHEBI:58210"/>
    </ligand>
</feature>
<dbReference type="PROSITE" id="PS51384">
    <property type="entry name" value="FAD_FR"/>
    <property type="match status" value="1"/>
</dbReference>
<dbReference type="EMBL" id="BBWV01000002">
    <property type="protein sequence ID" value="GAO43874.1"/>
    <property type="molecule type" value="Genomic_DNA"/>
</dbReference>
<evidence type="ECO:0000256" key="8">
    <source>
        <dbReference type="ARBA" id="ARBA00022982"/>
    </source>
</evidence>
<feature type="binding site" evidence="12">
    <location>
        <position position="333"/>
    </location>
    <ligand>
        <name>FAD</name>
        <dbReference type="ChEBI" id="CHEBI:57692"/>
    </ligand>
</feature>
<evidence type="ECO:0000256" key="10">
    <source>
        <dbReference type="ARBA" id="ARBA00023192"/>
    </source>
</evidence>
<dbReference type="InterPro" id="IPR039261">
    <property type="entry name" value="FNR_nucleotide-bd"/>
</dbReference>
<dbReference type="InterPro" id="IPR029039">
    <property type="entry name" value="Flavoprotein-like_sf"/>
</dbReference>
<feature type="domain" description="Flavodoxin-like" evidence="13">
    <location>
        <begin position="69"/>
        <end position="207"/>
    </location>
</feature>
<feature type="binding site" evidence="12">
    <location>
        <position position="614"/>
    </location>
    <ligand>
        <name>FAD</name>
        <dbReference type="ChEBI" id="CHEBI:57692"/>
    </ligand>
</feature>
<dbReference type="SUPFAM" id="SSF52343">
    <property type="entry name" value="Ferredoxin reductase-like, C-terminal NADP-linked domain"/>
    <property type="match status" value="1"/>
</dbReference>
<dbReference type="SUPFAM" id="SSF63380">
    <property type="entry name" value="Riboflavin synthase domain-like"/>
    <property type="match status" value="1"/>
</dbReference>
<feature type="binding site" evidence="12">
    <location>
        <begin position="534"/>
        <end position="535"/>
    </location>
    <ligand>
        <name>NADP(+)</name>
        <dbReference type="ChEBI" id="CHEBI:58349"/>
    </ligand>
</feature>
<reference evidence="15 16" key="1">
    <citation type="submission" date="2015-04" db="EMBL/GenBank/DDBJ databases">
        <title>Whole genome shotgun sequence of Flavihumibacter petaseus NBRC 106054.</title>
        <authorList>
            <person name="Miyazawa S."/>
            <person name="Hosoyama A."/>
            <person name="Hashimoto M."/>
            <person name="Noguchi M."/>
            <person name="Tsuchikane K."/>
            <person name="Ohji S."/>
            <person name="Yamazoe A."/>
            <person name="Ichikawa N."/>
            <person name="Kimura A."/>
            <person name="Fujita N."/>
        </authorList>
    </citation>
    <scope>NUCLEOTIDE SEQUENCE [LARGE SCALE GENOMIC DNA]</scope>
    <source>
        <strain evidence="15 16">NBRC 106054</strain>
    </source>
</reference>
<comment type="cofactor">
    <cofactor evidence="12">
        <name>FMN</name>
        <dbReference type="ChEBI" id="CHEBI:58210"/>
    </cofactor>
    <text evidence="12">Binds 1 FMN per subunit.</text>
</comment>
<keyword evidence="16" id="KW-1185">Reference proteome</keyword>
<feature type="binding site" evidence="12">
    <location>
        <begin position="434"/>
        <end position="437"/>
    </location>
    <ligand>
        <name>FAD</name>
        <dbReference type="ChEBI" id="CHEBI:57692"/>
    </ligand>
</feature>
<evidence type="ECO:0000256" key="11">
    <source>
        <dbReference type="ARBA" id="ARBA00052219"/>
    </source>
</evidence>
<keyword evidence="4" id="KW-0285">Flavoprotein</keyword>
<keyword evidence="8" id="KW-0249">Electron transport</keyword>
<dbReference type="Pfam" id="PF00667">
    <property type="entry name" value="FAD_binding_1"/>
    <property type="match status" value="1"/>
</dbReference>
<dbReference type="SUPFAM" id="SSF52218">
    <property type="entry name" value="Flavoproteins"/>
    <property type="match status" value="1"/>
</dbReference>
<dbReference type="GO" id="GO:0004783">
    <property type="term" value="F:sulfite reductase (NADPH) activity"/>
    <property type="evidence" value="ECO:0007669"/>
    <property type="project" value="UniProtKB-EC"/>
</dbReference>
<dbReference type="PRINTS" id="PR00369">
    <property type="entry name" value="FLAVODOXIN"/>
</dbReference>
<evidence type="ECO:0000313" key="15">
    <source>
        <dbReference type="EMBL" id="GAO43874.1"/>
    </source>
</evidence>
<dbReference type="PANTHER" id="PTHR19384">
    <property type="entry name" value="NITRIC OXIDE SYNTHASE-RELATED"/>
    <property type="match status" value="1"/>
</dbReference>
<dbReference type="Pfam" id="PF00258">
    <property type="entry name" value="Flavodoxin_1"/>
    <property type="match status" value="1"/>
</dbReference>
<evidence type="ECO:0000259" key="13">
    <source>
        <dbReference type="PROSITE" id="PS50902"/>
    </source>
</evidence>
<dbReference type="GO" id="GO:0050660">
    <property type="term" value="F:flavin adenine dinucleotide binding"/>
    <property type="evidence" value="ECO:0007669"/>
    <property type="project" value="InterPro"/>
</dbReference>
<proteinExistence type="predicted"/>
<comment type="cofactor">
    <cofactor evidence="12">
        <name>FAD</name>
        <dbReference type="ChEBI" id="CHEBI:57692"/>
    </cofactor>
    <text evidence="12">Binds 1 FAD per subunit.</text>
</comment>
<dbReference type="Gene3D" id="1.20.990.10">
    <property type="entry name" value="NADPH-cytochrome p450 Reductase, Chain A, domain 3"/>
    <property type="match status" value="1"/>
</dbReference>
<dbReference type="EC" id="1.8.1.2" evidence="1"/>
<keyword evidence="10" id="KW-0198">Cysteine biosynthesis</keyword>
<dbReference type="Proteomes" id="UP000033121">
    <property type="component" value="Unassembled WGS sequence"/>
</dbReference>
<feature type="binding site" evidence="12">
    <location>
        <position position="576"/>
    </location>
    <ligand>
        <name>NADP(+)</name>
        <dbReference type="ChEBI" id="CHEBI:58349"/>
    </ligand>
</feature>
<comment type="catalytic activity">
    <reaction evidence="11">
        <text>hydrogen sulfide + 3 NADP(+) + 3 H2O = sulfite + 3 NADPH + 4 H(+)</text>
        <dbReference type="Rhea" id="RHEA:13801"/>
        <dbReference type="ChEBI" id="CHEBI:15377"/>
        <dbReference type="ChEBI" id="CHEBI:15378"/>
        <dbReference type="ChEBI" id="CHEBI:17359"/>
        <dbReference type="ChEBI" id="CHEBI:29919"/>
        <dbReference type="ChEBI" id="CHEBI:57783"/>
        <dbReference type="ChEBI" id="CHEBI:58349"/>
        <dbReference type="EC" id="1.8.1.2"/>
    </reaction>
</comment>
<dbReference type="Gene3D" id="2.40.30.10">
    <property type="entry name" value="Translation factors"/>
    <property type="match status" value="1"/>
</dbReference>
<dbReference type="NCBIfam" id="TIGR01931">
    <property type="entry name" value="cysJ"/>
    <property type="match status" value="1"/>
</dbReference>
<dbReference type="InterPro" id="IPR003097">
    <property type="entry name" value="CysJ-like_FAD-binding"/>
</dbReference>
<feature type="binding site" evidence="12">
    <location>
        <begin position="419"/>
        <end position="421"/>
    </location>
    <ligand>
        <name>FAD</name>
        <dbReference type="ChEBI" id="CHEBI:57692"/>
    </ligand>
</feature>
<dbReference type="InterPro" id="IPR017927">
    <property type="entry name" value="FAD-bd_FR_type"/>
</dbReference>
<feature type="binding site" evidence="12">
    <location>
        <begin position="122"/>
        <end position="125"/>
    </location>
    <ligand>
        <name>FMN</name>
        <dbReference type="ChEBI" id="CHEBI:58210"/>
    </ligand>
</feature>
<dbReference type="Gene3D" id="3.40.50.360">
    <property type="match status" value="1"/>
</dbReference>
<dbReference type="PRINTS" id="PR00371">
    <property type="entry name" value="FPNCR"/>
</dbReference>
<organism evidence="15 16">
    <name type="scientific">Flavihumibacter petaseus NBRC 106054</name>
    <dbReference type="NCBI Taxonomy" id="1220578"/>
    <lineage>
        <taxon>Bacteria</taxon>
        <taxon>Pseudomonadati</taxon>
        <taxon>Bacteroidota</taxon>
        <taxon>Chitinophagia</taxon>
        <taxon>Chitinophagales</taxon>
        <taxon>Chitinophagaceae</taxon>
        <taxon>Flavihumibacter</taxon>
    </lineage>
</organism>
<keyword evidence="7 12" id="KW-0521">NADP</keyword>
<evidence type="ECO:0000256" key="9">
    <source>
        <dbReference type="ARBA" id="ARBA00023002"/>
    </source>
</evidence>
<evidence type="ECO:0000256" key="7">
    <source>
        <dbReference type="ARBA" id="ARBA00022857"/>
    </source>
</evidence>
<comment type="caution">
    <text evidence="15">The sequence shown here is derived from an EMBL/GenBank/DDBJ whole genome shotgun (WGS) entry which is preliminary data.</text>
</comment>
<dbReference type="GO" id="GO:0005829">
    <property type="term" value="C:cytosol"/>
    <property type="evidence" value="ECO:0007669"/>
    <property type="project" value="TreeGrafter"/>
</dbReference>
<dbReference type="PIRSF" id="PIRSF000207">
    <property type="entry name" value="SiR-FP_CysJ"/>
    <property type="match status" value="1"/>
</dbReference>
<dbReference type="Gene3D" id="3.40.50.80">
    <property type="entry name" value="Nucleotide-binding domain of ferredoxin-NADP reductase (FNR) module"/>
    <property type="match status" value="1"/>
</dbReference>
<feature type="binding site" evidence="12">
    <location>
        <position position="425"/>
    </location>
    <ligand>
        <name>FAD</name>
        <dbReference type="ChEBI" id="CHEBI:57692"/>
    </ligand>
</feature>
<keyword evidence="3" id="KW-0028">Amino-acid biosynthesis</keyword>
<dbReference type="InterPro" id="IPR023173">
    <property type="entry name" value="NADPH_Cyt_P450_Rdtase_alpha"/>
</dbReference>
<evidence type="ECO:0000313" key="16">
    <source>
        <dbReference type="Proteomes" id="UP000033121"/>
    </source>
</evidence>
<evidence type="ECO:0000256" key="3">
    <source>
        <dbReference type="ARBA" id="ARBA00022605"/>
    </source>
</evidence>
<evidence type="ECO:0000256" key="6">
    <source>
        <dbReference type="ARBA" id="ARBA00022827"/>
    </source>
</evidence>
<accession>A0A0E9N228</accession>
<dbReference type="InterPro" id="IPR001709">
    <property type="entry name" value="Flavoprot_Pyr_Nucl_cyt_Rdtase"/>
</dbReference>
<feature type="domain" description="FAD-binding FR-type" evidence="14">
    <location>
        <begin position="245"/>
        <end position="463"/>
    </location>
</feature>
<dbReference type="PANTHER" id="PTHR19384:SF128">
    <property type="entry name" value="NADPH OXIDOREDUCTASE A"/>
    <property type="match status" value="1"/>
</dbReference>